<dbReference type="Proteomes" id="UP000787672">
    <property type="component" value="Unassembled WGS sequence"/>
</dbReference>
<accession>A0ABS6FD30</accession>
<evidence type="ECO:0000313" key="2">
    <source>
        <dbReference type="EMBL" id="MBU5627234.1"/>
    </source>
</evidence>
<keyword evidence="2" id="KW-0067">ATP-binding</keyword>
<comment type="caution">
    <text evidence="2">The sequence shown here is derived from an EMBL/GenBank/DDBJ whole genome shotgun (WGS) entry which is preliminary data.</text>
</comment>
<protein>
    <submittedName>
        <fullName evidence="2">Helicase RepA family protein</fullName>
    </submittedName>
</protein>
<dbReference type="PROSITE" id="PS50890">
    <property type="entry name" value="PUA"/>
    <property type="match status" value="1"/>
</dbReference>
<gene>
    <name evidence="2" type="ORF">KQI82_09975</name>
</gene>
<feature type="region of interest" description="Disordered" evidence="1">
    <location>
        <begin position="328"/>
        <end position="351"/>
    </location>
</feature>
<keyword evidence="3" id="KW-1185">Reference proteome</keyword>
<name>A0ABS6FD30_9FIRM</name>
<organism evidence="2 3">
    <name type="scientific">Dysosmobacter acutus</name>
    <dbReference type="NCBI Taxonomy" id="2841504"/>
    <lineage>
        <taxon>Bacteria</taxon>
        <taxon>Bacillati</taxon>
        <taxon>Bacillota</taxon>
        <taxon>Clostridia</taxon>
        <taxon>Eubacteriales</taxon>
        <taxon>Oscillospiraceae</taxon>
        <taxon>Dysosmobacter</taxon>
    </lineage>
</organism>
<evidence type="ECO:0000256" key="1">
    <source>
        <dbReference type="SAM" id="MobiDB-lite"/>
    </source>
</evidence>
<dbReference type="EMBL" id="JAHLQN010000001">
    <property type="protein sequence ID" value="MBU5627234.1"/>
    <property type="molecule type" value="Genomic_DNA"/>
</dbReference>
<keyword evidence="2" id="KW-0547">Nucleotide-binding</keyword>
<dbReference type="Pfam" id="PF13481">
    <property type="entry name" value="AAA_25"/>
    <property type="match status" value="1"/>
</dbReference>
<keyword evidence="2" id="KW-0347">Helicase</keyword>
<keyword evidence="2" id="KW-0378">Hydrolase</keyword>
<evidence type="ECO:0000313" key="3">
    <source>
        <dbReference type="Proteomes" id="UP000787672"/>
    </source>
</evidence>
<reference evidence="2 3" key="1">
    <citation type="submission" date="2021-06" db="EMBL/GenBank/DDBJ databases">
        <authorList>
            <person name="Sun Q."/>
            <person name="Li D."/>
        </authorList>
    </citation>
    <scope>NUCLEOTIDE SEQUENCE [LARGE SCALE GENOMIC DNA]</scope>
    <source>
        <strain evidence="2 3">MSJ-2</strain>
    </source>
</reference>
<dbReference type="RefSeq" id="WP_216632611.1">
    <property type="nucleotide sequence ID" value="NZ_JAHLQN010000001.1"/>
</dbReference>
<sequence length="351" mass="38884">MSKPTPLQTIDGKTLMSTPIEPLYFVVDTFISQGLHILAGPPKVGKSWLALWLAVSVAKGDPVWGMETKKGTTLYLCLEDSTRRIQNRLCQLTEDAPSNVHFCTESSILDRGLEEQLAQFIYDHPDTVLIIIDTLQKVRGVKNDNAYANDYRDLSLLKKIADRHGIAILLIHHLRKEGDEDVFNRISGTTAISGAVDSSFTLVEDKRGSGRAKLFCIGRDIEYRELELERNEDNIWQLLCDSKISPGGRITAAISAFMSNRTDYIGTPTEFANKIDPDGSLGITPKKATRLILESLAALGKSGITVRVYRSNGKRLIELRRAESVDTQGVDPIDPLEATGADLRGFSEHDE</sequence>
<proteinExistence type="predicted"/>
<dbReference type="GO" id="GO:0004386">
    <property type="term" value="F:helicase activity"/>
    <property type="evidence" value="ECO:0007669"/>
    <property type="project" value="UniProtKB-KW"/>
</dbReference>